<dbReference type="AlphaFoldDB" id="A0A1N6M5F6"/>
<reference evidence="1 2" key="1">
    <citation type="submission" date="2016-12" db="EMBL/GenBank/DDBJ databases">
        <authorList>
            <person name="Song W.-J."/>
            <person name="Kurnit D.M."/>
        </authorList>
    </citation>
    <scope>NUCLEOTIDE SEQUENCE [LARGE SCALE GENOMIC DNA]</scope>
    <source>
        <strain evidence="1 2">CECT 9026</strain>
    </source>
</reference>
<dbReference type="EMBL" id="FSSB01000016">
    <property type="protein sequence ID" value="SIO94683.1"/>
    <property type="molecule type" value="Genomic_DNA"/>
</dbReference>
<dbReference type="RefSeq" id="WP_074373215.1">
    <property type="nucleotide sequence ID" value="NZ_AP024907.1"/>
</dbReference>
<dbReference type="Proteomes" id="UP000184774">
    <property type="component" value="Unassembled WGS sequence"/>
</dbReference>
<dbReference type="OrthoDB" id="5918898at2"/>
<organism evidence="1 2">
    <name type="scientific">Vibrio spartinae</name>
    <dbReference type="NCBI Taxonomy" id="1918945"/>
    <lineage>
        <taxon>Bacteria</taxon>
        <taxon>Pseudomonadati</taxon>
        <taxon>Pseudomonadota</taxon>
        <taxon>Gammaproteobacteria</taxon>
        <taxon>Vibrionales</taxon>
        <taxon>Vibrionaceae</taxon>
        <taxon>Vibrio</taxon>
    </lineage>
</organism>
<proteinExistence type="predicted"/>
<evidence type="ECO:0000313" key="2">
    <source>
        <dbReference type="Proteomes" id="UP000184774"/>
    </source>
</evidence>
<sequence length="100" mass="11437">MADLMAQTLSMLRRKALKAALRNINLHLFNNKASEQQVIEFVALRLEVTPGIILLWKVNGGVPTEYVQPFLNILNEHSVWTCYQIRPNKRVALIHLGSTR</sequence>
<protein>
    <submittedName>
        <fullName evidence="1">Uncharacterized protein</fullName>
    </submittedName>
</protein>
<name>A0A1N6M5F6_9VIBR</name>
<accession>A0A1N6M5F6</accession>
<evidence type="ECO:0000313" key="1">
    <source>
        <dbReference type="EMBL" id="SIO94683.1"/>
    </source>
</evidence>
<gene>
    <name evidence="1" type="ORF">VSP9026_02412</name>
</gene>